<comment type="caution">
    <text evidence="1">The sequence shown here is derived from an EMBL/GenBank/DDBJ whole genome shotgun (WGS) entry which is preliminary data.</text>
</comment>
<sequence>MALNLIKLCVGCDSVEDLEAWIASDLEESRRLGKPVEDYHTTRMTPTRDAELLDGGSLYWVVKGNVQCRQRLLEIRPFVDGEGISRCRLILDPVVIRTQWQPRRAFQGWRYLKAADAPADLGAGGSALMEMPPKLRRELAELGLL</sequence>
<dbReference type="InterPro" id="IPR008320">
    <property type="entry name" value="UCP032025"/>
</dbReference>
<dbReference type="Pfam" id="PF07370">
    <property type="entry name" value="DUF1489"/>
    <property type="match status" value="1"/>
</dbReference>
<name>A0A432VCP4_9HYPH</name>
<dbReference type="EMBL" id="RKST01000001">
    <property type="protein sequence ID" value="RUM99886.1"/>
    <property type="molecule type" value="Genomic_DNA"/>
</dbReference>
<dbReference type="AlphaFoldDB" id="A0A432VCP4"/>
<accession>A0A432VCP4</accession>
<evidence type="ECO:0000313" key="2">
    <source>
        <dbReference type="Proteomes" id="UP000281647"/>
    </source>
</evidence>
<organism evidence="1 2">
    <name type="scientific">Borborobacter arsenicus</name>
    <dbReference type="NCBI Taxonomy" id="1851146"/>
    <lineage>
        <taxon>Bacteria</taxon>
        <taxon>Pseudomonadati</taxon>
        <taxon>Pseudomonadota</taxon>
        <taxon>Alphaproteobacteria</taxon>
        <taxon>Hyphomicrobiales</taxon>
        <taxon>Phyllobacteriaceae</taxon>
        <taxon>Borborobacter</taxon>
    </lineage>
</organism>
<keyword evidence="2" id="KW-1185">Reference proteome</keyword>
<protein>
    <submittedName>
        <fullName evidence="1">DUF1489 family protein</fullName>
    </submittedName>
</protein>
<dbReference type="Proteomes" id="UP000281647">
    <property type="component" value="Unassembled WGS sequence"/>
</dbReference>
<dbReference type="OrthoDB" id="9798292at2"/>
<evidence type="ECO:0000313" key="1">
    <source>
        <dbReference type="EMBL" id="RUM99886.1"/>
    </source>
</evidence>
<dbReference type="PIRSF" id="PIRSF032025">
    <property type="entry name" value="UCP032025"/>
    <property type="match status" value="1"/>
</dbReference>
<reference evidence="1 2" key="1">
    <citation type="submission" date="2018-11" db="EMBL/GenBank/DDBJ databases">
        <title>Pseudaminobacter arsenicus sp. nov., an arsenic-resistant bacterium isolated from arsenic-rich aquifers.</title>
        <authorList>
            <person name="Mu Y."/>
        </authorList>
    </citation>
    <scope>NUCLEOTIDE SEQUENCE [LARGE SCALE GENOMIC DNA]</scope>
    <source>
        <strain evidence="1 2">CB3</strain>
    </source>
</reference>
<proteinExistence type="predicted"/>
<dbReference type="RefSeq" id="WP_128626122.1">
    <property type="nucleotide sequence ID" value="NZ_RKST01000001.1"/>
</dbReference>
<gene>
    <name evidence="1" type="ORF">EET67_00335</name>
</gene>